<dbReference type="EMBL" id="DAAVDV010000055">
    <property type="protein sequence ID" value="HAF4283451.1"/>
    <property type="molecule type" value="Genomic_DNA"/>
</dbReference>
<reference evidence="6" key="2">
    <citation type="submission" date="2020-02" db="EMBL/GenBank/DDBJ databases">
        <authorList>
            <consortium name="NCBI Pathogen Detection Project"/>
        </authorList>
    </citation>
    <scope>NUCLEOTIDE SEQUENCE</scope>
    <source>
        <strain evidence="8">MA.MC_00-3798</strain>
        <strain evidence="5">MA.MC_01-0103</strain>
        <strain evidence="3">MA.MC_01-0209</strain>
        <strain evidence="6">MA.MC_01-0313</strain>
        <strain evidence="1">MA.MC_01-0315</strain>
        <strain evidence="9">MA.MC_01-0364</strain>
        <strain evidence="4">MA.MC_01-0398</strain>
        <strain evidence="7">MA.MC_01-0421</strain>
        <strain evidence="10">MA.MC_01-0520</strain>
        <strain evidence="2">MA.MC_01-0694</strain>
    </source>
</reference>
<dbReference type="EMBL" id="DAAURB010000053">
    <property type="protein sequence ID" value="HAF2094197.1"/>
    <property type="molecule type" value="Genomic_DNA"/>
</dbReference>
<dbReference type="EMBL" id="DAAVQJ010000048">
    <property type="protein sequence ID" value="HAF6161998.1"/>
    <property type="molecule type" value="Genomic_DNA"/>
</dbReference>
<dbReference type="EMBL" id="DAAUJZ010000053">
    <property type="protein sequence ID" value="HAF1510236.1"/>
    <property type="molecule type" value="Genomic_DNA"/>
</dbReference>
<comment type="caution">
    <text evidence="6">The sequence shown here is derived from an EMBL/GenBank/DDBJ whole genome shotgun (WGS) entry which is preliminary data.</text>
</comment>
<dbReference type="AlphaFoldDB" id="A0A743N6T5"/>
<dbReference type="EMBL" id="DAAUKZ010000056">
    <property type="protein sequence ID" value="HAF2660683.1"/>
    <property type="molecule type" value="Genomic_DNA"/>
</dbReference>
<organism evidence="6">
    <name type="scientific">Salmonella enterica</name>
    <name type="common">Salmonella choleraesuis</name>
    <dbReference type="NCBI Taxonomy" id="28901"/>
    <lineage>
        <taxon>Bacteria</taxon>
        <taxon>Pseudomonadati</taxon>
        <taxon>Pseudomonadota</taxon>
        <taxon>Gammaproteobacteria</taxon>
        <taxon>Enterobacterales</taxon>
        <taxon>Enterobacteriaceae</taxon>
        <taxon>Salmonella</taxon>
    </lineage>
</organism>
<evidence type="ECO:0000313" key="1">
    <source>
        <dbReference type="EMBL" id="HAF1510236.1"/>
    </source>
</evidence>
<evidence type="ECO:0000313" key="4">
    <source>
        <dbReference type="EMBL" id="HAF1825594.1"/>
    </source>
</evidence>
<evidence type="ECO:0000313" key="8">
    <source>
        <dbReference type="EMBL" id="HAF4283451.1"/>
    </source>
</evidence>
<evidence type="ECO:0000313" key="6">
    <source>
        <dbReference type="EMBL" id="HAF2094197.1"/>
    </source>
</evidence>
<dbReference type="EMBL" id="DAAVSD010000051">
    <property type="protein sequence ID" value="HAF5948138.1"/>
    <property type="molecule type" value="Genomic_DNA"/>
</dbReference>
<proteinExistence type="predicted"/>
<reference evidence="6" key="1">
    <citation type="journal article" date="2018" name="Genome Biol.">
        <title>SKESA: strategic k-mer extension for scrupulous assemblies.</title>
        <authorList>
            <person name="Souvorov A."/>
            <person name="Agarwala R."/>
            <person name="Lipman D.J."/>
        </authorList>
    </citation>
    <scope>NUCLEOTIDE SEQUENCE</scope>
    <source>
        <strain evidence="8">MA.MC_00-3798</strain>
        <strain evidence="5">MA.MC_01-0103</strain>
        <strain evidence="3">MA.MC_01-0209</strain>
        <strain evidence="6">MA.MC_01-0313</strain>
        <strain evidence="1">MA.MC_01-0315</strain>
        <strain evidence="9">MA.MC_01-0364</strain>
        <strain evidence="4">MA.MC_01-0398</strain>
        <strain evidence="7">MA.MC_01-0421</strain>
        <strain evidence="10">MA.MC_01-0520</strain>
        <strain evidence="2">MA.MC_01-0694</strain>
    </source>
</reference>
<evidence type="ECO:0000313" key="2">
    <source>
        <dbReference type="EMBL" id="HAF1605758.1"/>
    </source>
</evidence>
<name>A0A743N6T5_SALER</name>
<gene>
    <name evidence="5" type="ORF">G8J46_004857</name>
    <name evidence="7" type="ORF">G8J49_004856</name>
    <name evidence="4" type="ORF">G8J54_004755</name>
    <name evidence="10" type="ORF">G8J68_004846</name>
    <name evidence="2" type="ORF">G8J72_004848</name>
    <name evidence="8" type="ORF">G8J85_004859</name>
    <name evidence="3" type="ORF">G8J96_004851</name>
    <name evidence="9" type="ORF">G8L12_004977</name>
    <name evidence="6" type="ORF">G8N77_004862</name>
    <name evidence="1" type="ORF">G9B04_004846</name>
</gene>
<dbReference type="EMBL" id="DAAUJV010000050">
    <property type="protein sequence ID" value="HAF1789030.1"/>
    <property type="molecule type" value="Genomic_DNA"/>
</dbReference>
<protein>
    <submittedName>
        <fullName evidence="6">Uncharacterized protein</fullName>
    </submittedName>
</protein>
<accession>A0A743N6T5</accession>
<evidence type="ECO:0000313" key="10">
    <source>
        <dbReference type="EMBL" id="HAF6161998.1"/>
    </source>
</evidence>
<sequence>MVGSNIASPQGWQQLEQALRFAFNARAQPADIARLVDAHFRRGGNADTPPTE</sequence>
<dbReference type="EMBL" id="DAAUIB010000040">
    <property type="protein sequence ID" value="HAF1825594.1"/>
    <property type="molecule type" value="Genomic_DNA"/>
</dbReference>
<evidence type="ECO:0000313" key="9">
    <source>
        <dbReference type="EMBL" id="HAF5948138.1"/>
    </source>
</evidence>
<evidence type="ECO:0000313" key="5">
    <source>
        <dbReference type="EMBL" id="HAF1875060.1"/>
    </source>
</evidence>
<dbReference type="EMBL" id="DAAUIO010000053">
    <property type="protein sequence ID" value="HAF1875060.1"/>
    <property type="molecule type" value="Genomic_DNA"/>
</dbReference>
<dbReference type="EMBL" id="DAAUKL010000054">
    <property type="protein sequence ID" value="HAF1605758.1"/>
    <property type="molecule type" value="Genomic_DNA"/>
</dbReference>
<evidence type="ECO:0000313" key="7">
    <source>
        <dbReference type="EMBL" id="HAF2660683.1"/>
    </source>
</evidence>
<evidence type="ECO:0000313" key="3">
    <source>
        <dbReference type="EMBL" id="HAF1789030.1"/>
    </source>
</evidence>